<organism evidence="1 2">
    <name type="scientific">Rhodobacter phage RcapNL</name>
    <dbReference type="NCBI Taxonomy" id="1131316"/>
    <lineage>
        <taxon>Viruses</taxon>
        <taxon>Duplodnaviria</taxon>
        <taxon>Heunggongvirae</taxon>
        <taxon>Uroviricota</taxon>
        <taxon>Caudoviricetes</taxon>
        <taxon>Capnelvirus</taxon>
        <taxon>Capnelvirus RcapNL</taxon>
    </lineage>
</organism>
<gene>
    <name evidence="1" type="ORF">RcapNL_00021</name>
</gene>
<evidence type="ECO:0000313" key="2">
    <source>
        <dbReference type="Proteomes" id="UP000007518"/>
    </source>
</evidence>
<reference evidence="1 2" key="1">
    <citation type="submission" date="2011-11" db="EMBL/GenBank/DDBJ databases">
        <authorList>
            <person name="Hynes A.P."/>
            <person name="Lang A.S."/>
        </authorList>
    </citation>
    <scope>NUCLEOTIDE SEQUENCE [LARGE SCALE GENOMIC DNA]</scope>
</reference>
<sequence length="195" mass="21361">MDHPHMTFDPRAEYLAILDLVSIDTPDGVFRFIAGTDGIFTDINGHQWIGSRLINGGDMKASIQGEAPSGSLTLAFIQDPSGADLIAQIRELGTDYVRGREIVFWDAPIPSQSALYDGSVTPQRTFTRTAGHIEFDLSGPMERRITLTFEGPFTGRNTAPGWQMTTNDHSALIGSVNTSLRLMPTASYKPRPMFG</sequence>
<accession>H6WBM4</accession>
<proteinExistence type="predicted"/>
<dbReference type="GeneID" id="14698226"/>
<name>H6WBM4_9CAUD</name>
<evidence type="ECO:0000313" key="1">
    <source>
        <dbReference type="EMBL" id="AFA44861.1"/>
    </source>
</evidence>
<protein>
    <submittedName>
        <fullName evidence="1">Uncharacterized protein</fullName>
    </submittedName>
</protein>
<dbReference type="Proteomes" id="UP000007518">
    <property type="component" value="Segment"/>
</dbReference>
<keyword evidence="2" id="KW-1185">Reference proteome</keyword>
<dbReference type="EMBL" id="JQ066768">
    <property type="protein sequence ID" value="AFA44861.1"/>
    <property type="molecule type" value="Genomic_DNA"/>
</dbReference>
<dbReference type="KEGG" id="vg:14698226"/>
<dbReference type="RefSeq" id="YP_007518403.1">
    <property type="nucleotide sequence ID" value="NC_020489.1"/>
</dbReference>